<feature type="binding site" evidence="6">
    <location>
        <position position="429"/>
    </location>
    <ligand>
        <name>Fe cation</name>
        <dbReference type="ChEBI" id="CHEBI:24875"/>
        <note>catalytic</note>
    </ligand>
</feature>
<dbReference type="GO" id="GO:0035516">
    <property type="term" value="F:broad specificity oxidative DNA demethylase activity"/>
    <property type="evidence" value="ECO:0007669"/>
    <property type="project" value="TreeGrafter"/>
</dbReference>
<evidence type="ECO:0000259" key="7">
    <source>
        <dbReference type="Pfam" id="PF13532"/>
    </source>
</evidence>
<dbReference type="GO" id="GO:0005737">
    <property type="term" value="C:cytoplasm"/>
    <property type="evidence" value="ECO:0007669"/>
    <property type="project" value="TreeGrafter"/>
</dbReference>
<protein>
    <recommendedName>
        <fullName evidence="7">Alpha-ketoglutarate-dependent dioxygenase AlkB-like domain-containing protein</fullName>
    </recommendedName>
</protein>
<dbReference type="GO" id="GO:0035515">
    <property type="term" value="F:oxidative RNA demethylase activity"/>
    <property type="evidence" value="ECO:0007669"/>
    <property type="project" value="TreeGrafter"/>
</dbReference>
<dbReference type="InterPro" id="IPR027450">
    <property type="entry name" value="AlkB-like"/>
</dbReference>
<evidence type="ECO:0000256" key="4">
    <source>
        <dbReference type="ARBA" id="ARBA00023002"/>
    </source>
</evidence>
<name>A0A835N197_9ROSI</name>
<evidence type="ECO:0000256" key="5">
    <source>
        <dbReference type="ARBA" id="ARBA00023004"/>
    </source>
</evidence>
<dbReference type="OrthoDB" id="6614653at2759"/>
<comment type="cofactor">
    <cofactor evidence="6">
        <name>Fe(2+)</name>
        <dbReference type="ChEBI" id="CHEBI:29033"/>
    </cofactor>
    <text evidence="6">Binds 1 Fe(2+) ion per subunit.</text>
</comment>
<evidence type="ECO:0000313" key="8">
    <source>
        <dbReference type="EMBL" id="KAF9684829.1"/>
    </source>
</evidence>
<dbReference type="InterPro" id="IPR004574">
    <property type="entry name" value="Alkb"/>
</dbReference>
<keyword evidence="3" id="KW-0223">Dioxygenase</keyword>
<feature type="domain" description="Alpha-ketoglutarate-dependent dioxygenase AlkB-like" evidence="7">
    <location>
        <begin position="372"/>
        <end position="459"/>
    </location>
</feature>
<reference evidence="8 9" key="1">
    <citation type="submission" date="2020-10" db="EMBL/GenBank/DDBJ databases">
        <title>Plant Genome Project.</title>
        <authorList>
            <person name="Zhang R.-G."/>
        </authorList>
    </citation>
    <scope>NUCLEOTIDE SEQUENCE [LARGE SCALE GENOMIC DNA]</scope>
    <source>
        <strain evidence="8">FAFU-HL-1</strain>
        <tissue evidence="8">Leaf</tissue>
    </source>
</reference>
<dbReference type="InterPro" id="IPR037151">
    <property type="entry name" value="AlkB-like_sf"/>
</dbReference>
<dbReference type="Pfam" id="PF13532">
    <property type="entry name" value="2OG-FeII_Oxy_2"/>
    <property type="match status" value="2"/>
</dbReference>
<organism evidence="8 9">
    <name type="scientific">Salix dunnii</name>
    <dbReference type="NCBI Taxonomy" id="1413687"/>
    <lineage>
        <taxon>Eukaryota</taxon>
        <taxon>Viridiplantae</taxon>
        <taxon>Streptophyta</taxon>
        <taxon>Embryophyta</taxon>
        <taxon>Tracheophyta</taxon>
        <taxon>Spermatophyta</taxon>
        <taxon>Magnoliopsida</taxon>
        <taxon>eudicotyledons</taxon>
        <taxon>Gunneridae</taxon>
        <taxon>Pentapetalae</taxon>
        <taxon>rosids</taxon>
        <taxon>fabids</taxon>
        <taxon>Malpighiales</taxon>
        <taxon>Salicaceae</taxon>
        <taxon>Saliceae</taxon>
        <taxon>Salix</taxon>
    </lineage>
</organism>
<dbReference type="PANTHER" id="PTHR16557:SF10">
    <property type="entry name" value="2-OXOGLUTARATE-DEPENDENT DIOXYGENASE FAMILY PROTEIN"/>
    <property type="match status" value="1"/>
</dbReference>
<evidence type="ECO:0000256" key="2">
    <source>
        <dbReference type="ARBA" id="ARBA00022723"/>
    </source>
</evidence>
<gene>
    <name evidence="8" type="ORF">SADUNF_Sadunf04G0159300</name>
</gene>
<keyword evidence="2 6" id="KW-0479">Metal-binding</keyword>
<keyword evidence="5 6" id="KW-0408">Iron</keyword>
<dbReference type="GO" id="GO:0008198">
    <property type="term" value="F:ferrous iron binding"/>
    <property type="evidence" value="ECO:0007669"/>
    <property type="project" value="TreeGrafter"/>
</dbReference>
<dbReference type="Gene3D" id="2.60.120.590">
    <property type="entry name" value="Alpha-ketoglutarate-dependent dioxygenase AlkB-like"/>
    <property type="match status" value="1"/>
</dbReference>
<dbReference type="SUPFAM" id="SSF51197">
    <property type="entry name" value="Clavaminate synthase-like"/>
    <property type="match status" value="2"/>
</dbReference>
<comment type="caution">
    <text evidence="8">The sequence shown here is derived from an EMBL/GenBank/DDBJ whole genome shotgun (WGS) entry which is preliminary data.</text>
</comment>
<evidence type="ECO:0000256" key="3">
    <source>
        <dbReference type="ARBA" id="ARBA00022964"/>
    </source>
</evidence>
<evidence type="ECO:0000256" key="1">
    <source>
        <dbReference type="ARBA" id="ARBA00007879"/>
    </source>
</evidence>
<dbReference type="PANTHER" id="PTHR16557">
    <property type="entry name" value="ALKYLATED DNA REPAIR PROTEIN ALKB-RELATED"/>
    <property type="match status" value="1"/>
</dbReference>
<comment type="similarity">
    <text evidence="1">Belongs to the alkB family.</text>
</comment>
<feature type="domain" description="Alpha-ketoglutarate-dependent dioxygenase AlkB-like" evidence="7">
    <location>
        <begin position="187"/>
        <end position="315"/>
    </location>
</feature>
<proteinExistence type="inferred from homology"/>
<accession>A0A835N197</accession>
<evidence type="ECO:0000256" key="6">
    <source>
        <dbReference type="PIRSR" id="PIRSR604574-2"/>
    </source>
</evidence>
<dbReference type="GO" id="GO:0035513">
    <property type="term" value="P:oxidative RNA demethylation"/>
    <property type="evidence" value="ECO:0007669"/>
    <property type="project" value="TreeGrafter"/>
</dbReference>
<keyword evidence="4" id="KW-0560">Oxidoreductase</keyword>
<dbReference type="Proteomes" id="UP000657918">
    <property type="component" value="Chromosome 4"/>
</dbReference>
<dbReference type="AlphaFoldDB" id="A0A835N197"/>
<keyword evidence="9" id="KW-1185">Reference proteome</keyword>
<dbReference type="EMBL" id="JADGMS010000004">
    <property type="protein sequence ID" value="KAF9684829.1"/>
    <property type="molecule type" value="Genomic_DNA"/>
</dbReference>
<evidence type="ECO:0000313" key="9">
    <source>
        <dbReference type="Proteomes" id="UP000657918"/>
    </source>
</evidence>
<sequence length="461" mass="51028">MVYMYRLIQAKNFLLLKSPVSVPSISRQVCSGLLSIRKMNSGKDRSSEDSIPGRGGAGIKLRPYPGCIDRRECRGAVETSGDGLGVRHGSISKRRSRIDLRSEQSGGGGNSLKFRNKNIPANVKRFKSGQSYCKPAAGANHVAPFDICLSRSRDSAVLKSLQEMDENQEIAEHPIEESDGQRVLRPGMVLLKSYISLSDQIELVKTCREIGLSPGGFYRPGYKNGAKLRLQMMCLGLNWDPETRKYEDQHPTDGCKPPYIPHEFNQLVETAIQDAHALLGKDLTLSNVEDMLPAMSPDICIVNFYTTTGKLGLHQYNIHKGCITLFLFASQAMRGSFGGNAKYFKSSRIEIQGLEFLFASVCSSIQHPGYDRDESSESLNKGLPVVSFSVGDSAEFLYGDQRDVNKADKIVLESGDVLIFGGRSRHIFHGLTSVIPNSAPKALIEETRLRPGRLNLTFRQY</sequence>